<evidence type="ECO:0000256" key="5">
    <source>
        <dbReference type="ARBA" id="ARBA00048542"/>
    </source>
</evidence>
<feature type="binding site" evidence="6">
    <location>
        <position position="9"/>
    </location>
    <ligand>
        <name>FMN</name>
        <dbReference type="ChEBI" id="CHEBI:58210"/>
    </ligand>
</feature>
<comment type="cofactor">
    <cofactor evidence="6">
        <name>FMN</name>
        <dbReference type="ChEBI" id="CHEBI:58210"/>
    </cofactor>
    <text evidence="6">Binds 1 FMN per subunit.</text>
</comment>
<feature type="binding site" evidence="6">
    <location>
        <begin position="85"/>
        <end position="88"/>
    </location>
    <ligand>
        <name>FMN</name>
        <dbReference type="ChEBI" id="CHEBI:58210"/>
    </ligand>
</feature>
<comment type="function">
    <text evidence="6">Quinone reductase that provides resistance to thiol-specific stress caused by electrophilic quinones.</text>
</comment>
<dbReference type="EC" id="1.7.1.17" evidence="6"/>
<comment type="caution">
    <text evidence="8">The sequence shown here is derived from an EMBL/GenBank/DDBJ whole genome shotgun (WGS) entry which is preliminary data.</text>
</comment>
<evidence type="ECO:0000313" key="8">
    <source>
        <dbReference type="EMBL" id="KRG53213.1"/>
    </source>
</evidence>
<keyword evidence="1 6" id="KW-0285">Flavoprotein</keyword>
<feature type="binding site" evidence="6">
    <location>
        <begin position="129"/>
        <end position="132"/>
    </location>
    <ligand>
        <name>FMN</name>
        <dbReference type="ChEBI" id="CHEBI:58210"/>
    </ligand>
</feature>
<comment type="function">
    <text evidence="6">Also exhibits azoreductase activity. Catalyzes the reductive cleavage of the azo bond in aromatic azo compounds to the corresponding amines.</text>
</comment>
<dbReference type="GO" id="GO:0010181">
    <property type="term" value="F:FMN binding"/>
    <property type="evidence" value="ECO:0007669"/>
    <property type="project" value="UniProtKB-UniRule"/>
</dbReference>
<dbReference type="InterPro" id="IPR023048">
    <property type="entry name" value="NADH:quinone_OxRdtase_FMN_depd"/>
</dbReference>
<organism evidence="8 9">
    <name type="scientific">Stenotrophomonas beteli</name>
    <dbReference type="NCBI Taxonomy" id="3384461"/>
    <lineage>
        <taxon>Bacteria</taxon>
        <taxon>Pseudomonadati</taxon>
        <taxon>Pseudomonadota</taxon>
        <taxon>Gammaproteobacteria</taxon>
        <taxon>Lysobacterales</taxon>
        <taxon>Lysobacteraceae</taxon>
        <taxon>Stenotrophomonas</taxon>
        <taxon>Stenotrophomonas maltophilia group</taxon>
    </lineage>
</organism>
<comment type="similarity">
    <text evidence="6">Belongs to the azoreductase type 1 family.</text>
</comment>
<dbReference type="GO" id="GO:0016655">
    <property type="term" value="F:oxidoreductase activity, acting on NAD(P)H, quinone or similar compound as acceptor"/>
    <property type="evidence" value="ECO:0007669"/>
    <property type="project" value="InterPro"/>
</dbReference>
<reference evidence="8 9" key="1">
    <citation type="journal article" date="2016" name="Front. Microbiol.">
        <title>Genome Sequence of Type Strains of Genus Stenotrophomonas.</title>
        <authorList>
            <person name="Patil P.P."/>
            <person name="Midha S."/>
            <person name="Kumar S."/>
            <person name="Patil P.B."/>
        </authorList>
    </citation>
    <scope>NUCLEOTIDE SEQUENCE [LARGE SCALE GENOMIC DNA]</scope>
    <source>
        <strain evidence="8 9">LMG 978</strain>
    </source>
</reference>
<keyword evidence="9" id="KW-1185">Reference proteome</keyword>
<dbReference type="EC" id="1.6.5.-" evidence="6"/>
<gene>
    <name evidence="6" type="primary">azoR</name>
    <name evidence="8" type="ORF">ARC23_00070</name>
</gene>
<evidence type="ECO:0000259" key="7">
    <source>
        <dbReference type="Pfam" id="PF02525"/>
    </source>
</evidence>
<comment type="subunit">
    <text evidence="6">Homodimer.</text>
</comment>
<evidence type="ECO:0000256" key="6">
    <source>
        <dbReference type="HAMAP-Rule" id="MF_01216"/>
    </source>
</evidence>
<dbReference type="Pfam" id="PF02525">
    <property type="entry name" value="Flavodoxin_2"/>
    <property type="match status" value="1"/>
</dbReference>
<dbReference type="InterPro" id="IPR050104">
    <property type="entry name" value="FMN-dep_NADH:Q_OxRdtase_AzoR1"/>
</dbReference>
<feature type="domain" description="Flavodoxin-like fold" evidence="7">
    <location>
        <begin position="1"/>
        <end position="184"/>
    </location>
</feature>
<feature type="binding site" evidence="6">
    <location>
        <begin position="15"/>
        <end position="17"/>
    </location>
    <ligand>
        <name>FMN</name>
        <dbReference type="ChEBI" id="CHEBI:58210"/>
    </ligand>
</feature>
<accession>A0A0R0B7I8</accession>
<evidence type="ECO:0000256" key="3">
    <source>
        <dbReference type="ARBA" id="ARBA00023002"/>
    </source>
</evidence>
<dbReference type="Gene3D" id="3.40.50.360">
    <property type="match status" value="1"/>
</dbReference>
<dbReference type="RefSeq" id="WP_014037684.1">
    <property type="nucleotide sequence ID" value="NZ_CP015612.1"/>
</dbReference>
<dbReference type="Proteomes" id="UP000051757">
    <property type="component" value="Unassembled WGS sequence"/>
</dbReference>
<dbReference type="AlphaFoldDB" id="A0A0R0B7I8"/>
<dbReference type="SUPFAM" id="SSF52218">
    <property type="entry name" value="Flavoproteins"/>
    <property type="match status" value="1"/>
</dbReference>
<dbReference type="InterPro" id="IPR003680">
    <property type="entry name" value="Flavodoxin_fold"/>
</dbReference>
<proteinExistence type="inferred from homology"/>
<comment type="catalytic activity">
    <reaction evidence="5">
        <text>N,N-dimethyl-1,4-phenylenediamine + anthranilate + 2 NAD(+) = 2-(4-dimethylaminophenyl)diazenylbenzoate + 2 NADH + 2 H(+)</text>
        <dbReference type="Rhea" id="RHEA:55872"/>
        <dbReference type="ChEBI" id="CHEBI:15378"/>
        <dbReference type="ChEBI" id="CHEBI:15783"/>
        <dbReference type="ChEBI" id="CHEBI:16567"/>
        <dbReference type="ChEBI" id="CHEBI:57540"/>
        <dbReference type="ChEBI" id="CHEBI:57945"/>
        <dbReference type="ChEBI" id="CHEBI:71579"/>
        <dbReference type="EC" id="1.7.1.17"/>
    </reaction>
    <physiologicalReaction direction="right-to-left" evidence="5">
        <dbReference type="Rhea" id="RHEA:55874"/>
    </physiologicalReaction>
</comment>
<evidence type="ECO:0000313" key="9">
    <source>
        <dbReference type="Proteomes" id="UP000051757"/>
    </source>
</evidence>
<evidence type="ECO:0000256" key="1">
    <source>
        <dbReference type="ARBA" id="ARBA00022630"/>
    </source>
</evidence>
<dbReference type="OrthoDB" id="9787136at2"/>
<keyword evidence="2 6" id="KW-0288">FMN</keyword>
<dbReference type="InterPro" id="IPR029039">
    <property type="entry name" value="Flavoprotein-like_sf"/>
</dbReference>
<dbReference type="PANTHER" id="PTHR43741">
    <property type="entry name" value="FMN-DEPENDENT NADH-AZOREDUCTASE 1"/>
    <property type="match status" value="1"/>
</dbReference>
<evidence type="ECO:0000256" key="2">
    <source>
        <dbReference type="ARBA" id="ARBA00022643"/>
    </source>
</evidence>
<dbReference type="GO" id="GO:0009055">
    <property type="term" value="F:electron transfer activity"/>
    <property type="evidence" value="ECO:0007669"/>
    <property type="project" value="UniProtKB-UniRule"/>
</dbReference>
<dbReference type="GO" id="GO:0016652">
    <property type="term" value="F:oxidoreductase activity, acting on NAD(P)H as acceptor"/>
    <property type="evidence" value="ECO:0007669"/>
    <property type="project" value="UniProtKB-UniRule"/>
</dbReference>
<keyword evidence="4 6" id="KW-0520">NAD</keyword>
<keyword evidence="3 6" id="KW-0560">Oxidoreductase</keyword>
<name>A0A0R0B7I8_9GAMM</name>
<sequence>MKLLHLDASVLGDNSVSRQLSAAVVARFTGQIDGLQVDYRDLDANPVPHLRSSSLAKTDAAEATDAEQVMQQFLEADIVVIGAPMYNFSIPSTLKAWIDRVAVAGRTFKYTENGPVGLAGGKRVIIASSRGGIYTDSPADFQEPFLRQVFAFMGINEVEFVRAEGIAYSPQHREDAIAGALAALPSHAADEAVAA</sequence>
<evidence type="ECO:0000256" key="4">
    <source>
        <dbReference type="ARBA" id="ARBA00023027"/>
    </source>
</evidence>
<protein>
    <recommendedName>
        <fullName evidence="6">FMN dependent NADH:quinone oxidoreductase</fullName>
        <ecNumber evidence="6">1.6.5.-</ecNumber>
    </recommendedName>
    <alternativeName>
        <fullName evidence="6">Azo-dye reductase</fullName>
    </alternativeName>
    <alternativeName>
        <fullName evidence="6">FMN-dependent NADH-azo compound oxidoreductase</fullName>
    </alternativeName>
    <alternativeName>
        <fullName evidence="6">FMN-dependent NADH-azoreductase</fullName>
        <ecNumber evidence="6">1.7.1.17</ecNumber>
    </alternativeName>
</protein>
<dbReference type="HAMAP" id="MF_01216">
    <property type="entry name" value="Azoreductase_type1"/>
    <property type="match status" value="1"/>
</dbReference>
<dbReference type="EMBL" id="LLXV01000001">
    <property type="protein sequence ID" value="KRG53213.1"/>
    <property type="molecule type" value="Genomic_DNA"/>
</dbReference>
<comment type="catalytic activity">
    <reaction evidence="6">
        <text>2 a quinone + NADH + H(+) = 2 a 1,4-benzosemiquinone + NAD(+)</text>
        <dbReference type="Rhea" id="RHEA:65952"/>
        <dbReference type="ChEBI" id="CHEBI:15378"/>
        <dbReference type="ChEBI" id="CHEBI:57540"/>
        <dbReference type="ChEBI" id="CHEBI:57945"/>
        <dbReference type="ChEBI" id="CHEBI:132124"/>
        <dbReference type="ChEBI" id="CHEBI:134225"/>
    </reaction>
</comment>
<dbReference type="PANTHER" id="PTHR43741:SF4">
    <property type="entry name" value="FMN-DEPENDENT NADH:QUINONE OXIDOREDUCTASE"/>
    <property type="match status" value="1"/>
</dbReference>